<gene>
    <name evidence="2" type="ORF">SAMN05421770_1011077</name>
</gene>
<proteinExistence type="predicted"/>
<dbReference type="GO" id="GO:0016788">
    <property type="term" value="F:hydrolase activity, acting on ester bonds"/>
    <property type="evidence" value="ECO:0007669"/>
    <property type="project" value="UniProtKB-ARBA"/>
</dbReference>
<evidence type="ECO:0000313" key="3">
    <source>
        <dbReference type="Proteomes" id="UP000198356"/>
    </source>
</evidence>
<dbReference type="PANTHER" id="PTHR34407:SF1">
    <property type="entry name" value="SGNH HYDROLASE-TYPE ESTERASE DOMAIN-CONTAINING PROTEIN"/>
    <property type="match status" value="1"/>
</dbReference>
<dbReference type="AlphaFoldDB" id="A0A239ENJ1"/>
<dbReference type="InterPro" id="IPR013830">
    <property type="entry name" value="SGNH_hydro"/>
</dbReference>
<dbReference type="PANTHER" id="PTHR34407">
    <property type="entry name" value="EXPRESSED PROTEIN"/>
    <property type="match status" value="1"/>
</dbReference>
<dbReference type="InterPro" id="IPR036514">
    <property type="entry name" value="SGNH_hydro_sf"/>
</dbReference>
<dbReference type="CDD" id="cd00229">
    <property type="entry name" value="SGNH_hydrolase"/>
    <property type="match status" value="1"/>
</dbReference>
<protein>
    <submittedName>
        <fullName evidence="2">GDSL-like Lipase/Acylhydrolase family protein</fullName>
    </submittedName>
</protein>
<keyword evidence="3" id="KW-1185">Reference proteome</keyword>
<sequence>MLLCFATFLSCDAQAIDGVQARAGLPHVFAKIQHGEHLRIAYLGGSITAADGWRPQSLAWLRAQYPHSSFEEIDAAVSGTGSELGVFRLQSDVLRFKPDLIFVEFAVNDEDESPARIVRAMEGIVRQTWSSLPSADICFLYTINQRSLPTIEAGHNPKSVEAMERVATWYGIPSVNLGRSVAQSILAGKLVLTGPAPTSSEAPMVFSGDGTHPYAETGHRMYLHTLQQALELMQTQPGDLASHSLRAPLDSRNLSRAQETPFVEALHSSAWQPVALDDPTGQMSRSLPHVWAGRHAGDTVAFDFTGSVFGIYGVKGPDAAEFTVQLDNEPPLHQTLFDPYSTAGRYRCRAWISSDLSPGHHHVRITVLGPVLNKEKILRPGVAAANPEAYRNDTFALYLGAILTDGPPSSPTSEPGSKQ</sequence>
<name>A0A239ENJ1_9BACT</name>
<keyword evidence="2" id="KW-0378">Hydrolase</keyword>
<dbReference type="EMBL" id="FZOU01000001">
    <property type="protein sequence ID" value="SNS46207.1"/>
    <property type="molecule type" value="Genomic_DNA"/>
</dbReference>
<accession>A0A239ENJ1</accession>
<dbReference type="Proteomes" id="UP000198356">
    <property type="component" value="Unassembled WGS sequence"/>
</dbReference>
<reference evidence="2 3" key="1">
    <citation type="submission" date="2017-06" db="EMBL/GenBank/DDBJ databases">
        <authorList>
            <person name="Kim H.J."/>
            <person name="Triplett B.A."/>
        </authorList>
    </citation>
    <scope>NUCLEOTIDE SEQUENCE [LARGE SCALE GENOMIC DNA]</scope>
    <source>
        <strain evidence="2 3">DSM 18704</strain>
    </source>
</reference>
<dbReference type="Pfam" id="PF13472">
    <property type="entry name" value="Lipase_GDSL_2"/>
    <property type="match status" value="1"/>
</dbReference>
<feature type="domain" description="SGNH hydrolase-type esterase" evidence="1">
    <location>
        <begin position="43"/>
        <end position="187"/>
    </location>
</feature>
<evidence type="ECO:0000259" key="1">
    <source>
        <dbReference type="Pfam" id="PF13472"/>
    </source>
</evidence>
<dbReference type="Gene3D" id="2.60.120.260">
    <property type="entry name" value="Galactose-binding domain-like"/>
    <property type="match status" value="1"/>
</dbReference>
<evidence type="ECO:0000313" key="2">
    <source>
        <dbReference type="EMBL" id="SNS46207.1"/>
    </source>
</evidence>
<dbReference type="Gene3D" id="3.40.50.1110">
    <property type="entry name" value="SGNH hydrolase"/>
    <property type="match status" value="1"/>
</dbReference>
<organism evidence="2 3">
    <name type="scientific">Granulicella rosea</name>
    <dbReference type="NCBI Taxonomy" id="474952"/>
    <lineage>
        <taxon>Bacteria</taxon>
        <taxon>Pseudomonadati</taxon>
        <taxon>Acidobacteriota</taxon>
        <taxon>Terriglobia</taxon>
        <taxon>Terriglobales</taxon>
        <taxon>Acidobacteriaceae</taxon>
        <taxon>Granulicella</taxon>
    </lineage>
</organism>
<dbReference type="RefSeq" id="WP_176441603.1">
    <property type="nucleotide sequence ID" value="NZ_FZOU01000001.1"/>
</dbReference>
<dbReference type="SUPFAM" id="SSF52266">
    <property type="entry name" value="SGNH hydrolase"/>
    <property type="match status" value="1"/>
</dbReference>